<evidence type="ECO:0000256" key="1">
    <source>
        <dbReference type="SAM" id="MobiDB-lite"/>
    </source>
</evidence>
<accession>A0A224YEI5</accession>
<sequence length="313" mass="34450">MKFLGISAVKYIFAYLKIAVTLAASGHSSSGTGAAEEDDSLCSHWCNEVASTVDNSEDGTPACTDFFAHICKPLTAKMSKASDSDTGLTKYEDSYLEKQLIENIKGILEEGAETESELLSRNDNSNSESQILDLAKQLYQACTKAPRTISKSALKSAVQEMLEPFKLTDWPLKDMAPTATVQDILRNAGLRPVATLKAVGSEEEQKYLLSITIKALTHTKEEICTVEDLEKRLGKKFPLLDGLKKDFEKSASSVSLQDRVVVRLPTYFEELASYLATVDAQINCRIILIKRSPSSSKTTHGWNQKRKIPCING</sequence>
<dbReference type="SUPFAM" id="SSF55486">
    <property type="entry name" value="Metalloproteases ('zincins'), catalytic domain"/>
    <property type="match status" value="1"/>
</dbReference>
<proteinExistence type="predicted"/>
<dbReference type="InterPro" id="IPR042089">
    <property type="entry name" value="Peptidase_M13_dom_2"/>
</dbReference>
<reference evidence="3" key="1">
    <citation type="journal article" date="2017" name="Parasit. Vectors">
        <title>Sialotranscriptomics of Rhipicephalus zambeziensis reveals intricate expression profiles of secretory proteins and suggests tight temporal transcriptional regulation during blood-feeding.</title>
        <authorList>
            <person name="de Castro M.H."/>
            <person name="de Klerk D."/>
            <person name="Pienaar R."/>
            <person name="Rees D.J.G."/>
            <person name="Mans B.J."/>
        </authorList>
    </citation>
    <scope>NUCLEOTIDE SEQUENCE</scope>
    <source>
        <tissue evidence="3">Salivary glands</tissue>
    </source>
</reference>
<feature type="signal peptide" evidence="2">
    <location>
        <begin position="1"/>
        <end position="23"/>
    </location>
</feature>
<organism evidence="3">
    <name type="scientific">Rhipicephalus zambeziensis</name>
    <dbReference type="NCBI Taxonomy" id="60191"/>
    <lineage>
        <taxon>Eukaryota</taxon>
        <taxon>Metazoa</taxon>
        <taxon>Ecdysozoa</taxon>
        <taxon>Arthropoda</taxon>
        <taxon>Chelicerata</taxon>
        <taxon>Arachnida</taxon>
        <taxon>Acari</taxon>
        <taxon>Parasitiformes</taxon>
        <taxon>Ixodida</taxon>
        <taxon>Ixodoidea</taxon>
        <taxon>Ixodidae</taxon>
        <taxon>Rhipicephalinae</taxon>
        <taxon>Rhipicephalus</taxon>
        <taxon>Rhipicephalus</taxon>
    </lineage>
</organism>
<feature type="compositionally biased region" description="Basic residues" evidence="1">
    <location>
        <begin position="303"/>
        <end position="313"/>
    </location>
</feature>
<dbReference type="AlphaFoldDB" id="A0A224YEI5"/>
<dbReference type="InterPro" id="IPR024079">
    <property type="entry name" value="MetalloPept_cat_dom_sf"/>
</dbReference>
<dbReference type="Gene3D" id="1.10.1380.10">
    <property type="entry name" value="Neutral endopeptidase , domain2"/>
    <property type="match status" value="1"/>
</dbReference>
<evidence type="ECO:0000256" key="2">
    <source>
        <dbReference type="SAM" id="SignalP"/>
    </source>
</evidence>
<keyword evidence="2" id="KW-0732">Signal</keyword>
<name>A0A224YEI5_9ACAR</name>
<protein>
    <submittedName>
        <fullName evidence="3">Gluzincin</fullName>
    </submittedName>
</protein>
<dbReference type="GO" id="GO:0008237">
    <property type="term" value="F:metallopeptidase activity"/>
    <property type="evidence" value="ECO:0007669"/>
    <property type="project" value="InterPro"/>
</dbReference>
<dbReference type="EMBL" id="GFPF01001034">
    <property type="protein sequence ID" value="MAA12180.1"/>
    <property type="molecule type" value="Transcribed_RNA"/>
</dbReference>
<feature type="region of interest" description="Disordered" evidence="1">
    <location>
        <begin position="294"/>
        <end position="313"/>
    </location>
</feature>
<evidence type="ECO:0000313" key="3">
    <source>
        <dbReference type="EMBL" id="MAA12180.1"/>
    </source>
</evidence>
<feature type="chain" id="PRO_5012149405" evidence="2">
    <location>
        <begin position="24"/>
        <end position="313"/>
    </location>
</feature>
<dbReference type="Gene3D" id="3.40.390.10">
    <property type="entry name" value="Collagenase (Catalytic Domain)"/>
    <property type="match status" value="1"/>
</dbReference>